<dbReference type="EMBL" id="JAURVH010001533">
    <property type="protein sequence ID" value="KAK5898199.1"/>
    <property type="molecule type" value="Genomic_DNA"/>
</dbReference>
<protein>
    <submittedName>
        <fullName evidence="1">Uncharacterized protein</fullName>
    </submittedName>
</protein>
<accession>A0AAN8C6Z0</accession>
<dbReference type="InterPro" id="IPR043502">
    <property type="entry name" value="DNA/RNA_pol_sf"/>
</dbReference>
<sequence>MDRTLRLGYSLQFHSIPPPFRGIREANLSSQEEIGFLSAEVQALVQKQAVSVVHPQDREKGHYSLYFLVPKKTGEFRPILDLRGLNRHITCRKFHMLTMKQVLELVRPGD</sequence>
<evidence type="ECO:0000313" key="1">
    <source>
        <dbReference type="EMBL" id="KAK5898199.1"/>
    </source>
</evidence>
<name>A0AAN8C6Z0_CHAGU</name>
<dbReference type="SUPFAM" id="SSF56672">
    <property type="entry name" value="DNA/RNA polymerases"/>
    <property type="match status" value="1"/>
</dbReference>
<dbReference type="AlphaFoldDB" id="A0AAN8C6Z0"/>
<comment type="caution">
    <text evidence="1">The sequence shown here is derived from an EMBL/GenBank/DDBJ whole genome shotgun (WGS) entry which is preliminary data.</text>
</comment>
<gene>
    <name evidence="1" type="ORF">CgunFtcFv8_015637</name>
</gene>
<evidence type="ECO:0000313" key="2">
    <source>
        <dbReference type="Proteomes" id="UP001331515"/>
    </source>
</evidence>
<organism evidence="1 2">
    <name type="scientific">Champsocephalus gunnari</name>
    <name type="common">Mackerel icefish</name>
    <dbReference type="NCBI Taxonomy" id="52237"/>
    <lineage>
        <taxon>Eukaryota</taxon>
        <taxon>Metazoa</taxon>
        <taxon>Chordata</taxon>
        <taxon>Craniata</taxon>
        <taxon>Vertebrata</taxon>
        <taxon>Euteleostomi</taxon>
        <taxon>Actinopterygii</taxon>
        <taxon>Neopterygii</taxon>
        <taxon>Teleostei</taxon>
        <taxon>Neoteleostei</taxon>
        <taxon>Acanthomorphata</taxon>
        <taxon>Eupercaria</taxon>
        <taxon>Perciformes</taxon>
        <taxon>Notothenioidei</taxon>
        <taxon>Channichthyidae</taxon>
        <taxon>Champsocephalus</taxon>
    </lineage>
</organism>
<proteinExistence type="predicted"/>
<reference evidence="1 2" key="1">
    <citation type="journal article" date="2023" name="Mol. Biol. Evol.">
        <title>Genomics of Secondarily Temperate Adaptation in the Only Non-Antarctic Icefish.</title>
        <authorList>
            <person name="Rivera-Colon A.G."/>
            <person name="Rayamajhi N."/>
            <person name="Minhas B.F."/>
            <person name="Madrigal G."/>
            <person name="Bilyk K.T."/>
            <person name="Yoon V."/>
            <person name="Hune M."/>
            <person name="Gregory S."/>
            <person name="Cheng C.H.C."/>
            <person name="Catchen J.M."/>
        </authorList>
    </citation>
    <scope>NUCLEOTIDE SEQUENCE [LARGE SCALE GENOMIC DNA]</scope>
    <source>
        <tissue evidence="1">White muscle</tissue>
    </source>
</reference>
<dbReference type="Proteomes" id="UP001331515">
    <property type="component" value="Unassembled WGS sequence"/>
</dbReference>
<dbReference type="Gene3D" id="3.10.10.10">
    <property type="entry name" value="HIV Type 1 Reverse Transcriptase, subunit A, domain 1"/>
    <property type="match status" value="1"/>
</dbReference>
<keyword evidence="2" id="KW-1185">Reference proteome</keyword>